<dbReference type="EMBL" id="JADOUE010000001">
    <property type="protein sequence ID" value="MBG6122928.1"/>
    <property type="molecule type" value="Genomic_DNA"/>
</dbReference>
<dbReference type="AlphaFoldDB" id="A0A931E5S1"/>
<dbReference type="InterPro" id="IPR035069">
    <property type="entry name" value="TTHA1013/TTHA0281-like"/>
</dbReference>
<protein>
    <recommendedName>
        <fullName evidence="3">Antitoxin HicB</fullName>
    </recommendedName>
</protein>
<evidence type="ECO:0008006" key="3">
    <source>
        <dbReference type="Google" id="ProtNLM"/>
    </source>
</evidence>
<keyword evidence="2" id="KW-1185">Reference proteome</keyword>
<gene>
    <name evidence="1" type="ORF">IW254_001897</name>
</gene>
<dbReference type="RefSeq" id="WP_331273460.1">
    <property type="nucleotide sequence ID" value="NZ_CP046980.1"/>
</dbReference>
<organism evidence="1 2">
    <name type="scientific">Corynebacterium aquatimens</name>
    <dbReference type="NCBI Taxonomy" id="1190508"/>
    <lineage>
        <taxon>Bacteria</taxon>
        <taxon>Bacillati</taxon>
        <taxon>Actinomycetota</taxon>
        <taxon>Actinomycetes</taxon>
        <taxon>Mycobacteriales</taxon>
        <taxon>Corynebacteriaceae</taxon>
        <taxon>Corynebacterium</taxon>
    </lineage>
</organism>
<dbReference type="Proteomes" id="UP000658613">
    <property type="component" value="Unassembled WGS sequence"/>
</dbReference>
<sequence length="61" mass="7197">MTITAEKYTYQTFWSEEDREFVTTVAEFPRLSWLDSTLQGSQDGMRNLIEEILEDMRSNGE</sequence>
<evidence type="ECO:0000313" key="1">
    <source>
        <dbReference type="EMBL" id="MBG6122928.1"/>
    </source>
</evidence>
<name>A0A931E5S1_9CORY</name>
<proteinExistence type="predicted"/>
<dbReference type="SUPFAM" id="SSF143100">
    <property type="entry name" value="TTHA1013/TTHA0281-like"/>
    <property type="match status" value="1"/>
</dbReference>
<evidence type="ECO:0000313" key="2">
    <source>
        <dbReference type="Proteomes" id="UP000658613"/>
    </source>
</evidence>
<comment type="caution">
    <text evidence="1">The sequence shown here is derived from an EMBL/GenBank/DDBJ whole genome shotgun (WGS) entry which is preliminary data.</text>
</comment>
<reference evidence="1" key="1">
    <citation type="submission" date="2020-11" db="EMBL/GenBank/DDBJ databases">
        <title>Sequencing the genomes of 1000 actinobacteria strains.</title>
        <authorList>
            <person name="Klenk H.-P."/>
        </authorList>
    </citation>
    <scope>NUCLEOTIDE SEQUENCE</scope>
    <source>
        <strain evidence="1">DSM 45632</strain>
    </source>
</reference>
<accession>A0A931E5S1</accession>